<dbReference type="InterPro" id="IPR009826">
    <property type="entry name" value="DNA_circ_N"/>
</dbReference>
<proteinExistence type="predicted"/>
<sequence length="427" mass="45326">MGRRTVVHEFPLRDLPFPEDLGGKASEFVVEGFLIGDEYISDMKRLIAALKTAGPGTLVHPSLGTMQVALAQPGRLREQFIERRGMVSFSLAFVEAGDAAQPSTDIDTQQAVDDAADAAYGSMGDDFASMFSIDGAPAWSMQSIIDEIGYVTDAVGSVQSAIHFDLSALSQLISAGAIFKANVTGLLATPNALFTELSVQFRALVNLFDFSVAQGSSISPSSSLRSISNTANSNQLSSVQRSLTPANNFGNPSLPSSPMRNLLTLAQYGQPGTPYARPVIPTNTPVRRQQAANQAALCSAVARCAVVEAVRSSIYLPFTSADESTTVRADLYDALDQLMLDASDPVYAALHDLRSAMVQDITARGADLAQLSKLTLSASAPAQVLSYRLYGAGGYAAELTSRNQAPATVMHPLFLPGGVELEVRRVI</sequence>
<dbReference type="Pfam" id="PF07157">
    <property type="entry name" value="DNA_circ_N"/>
    <property type="match status" value="1"/>
</dbReference>
<dbReference type="Proteomes" id="UP000074914">
    <property type="component" value="Chromosome"/>
</dbReference>
<organism evidence="2 3">
    <name type="scientific">Collimonas pratensis</name>
    <dbReference type="NCBI Taxonomy" id="279113"/>
    <lineage>
        <taxon>Bacteria</taxon>
        <taxon>Pseudomonadati</taxon>
        <taxon>Pseudomonadota</taxon>
        <taxon>Betaproteobacteria</taxon>
        <taxon>Burkholderiales</taxon>
        <taxon>Oxalobacteraceae</taxon>
        <taxon>Collimonas</taxon>
    </lineage>
</organism>
<gene>
    <name evidence="2" type="ORF">CPter291_1407</name>
</gene>
<evidence type="ECO:0000259" key="1">
    <source>
        <dbReference type="Pfam" id="PF07157"/>
    </source>
</evidence>
<dbReference type="EMBL" id="CP013236">
    <property type="protein sequence ID" value="AMP13681.1"/>
    <property type="molecule type" value="Genomic_DNA"/>
</dbReference>
<feature type="domain" description="DNA circulation N-terminal" evidence="1">
    <location>
        <begin position="2"/>
        <end position="68"/>
    </location>
</feature>
<evidence type="ECO:0000313" key="3">
    <source>
        <dbReference type="Proteomes" id="UP000074914"/>
    </source>
</evidence>
<name>A0ABM5Z3N4_9BURK</name>
<accession>A0ABM5Z3N4</accession>
<keyword evidence="3" id="KW-1185">Reference proteome</keyword>
<reference evidence="2 3" key="1">
    <citation type="submission" date="2015-11" db="EMBL/GenBank/DDBJ databases">
        <title>Exploring the genomic traits of fungus-feeding bacterial genus Collimonas.</title>
        <authorList>
            <person name="Song C."/>
            <person name="Schmidt R."/>
            <person name="de Jager V."/>
            <person name="Krzyzanowska D."/>
            <person name="Jongedijk E."/>
            <person name="Cankar K."/>
            <person name="Beekwilder J."/>
            <person name="van Veen A."/>
            <person name="de Boer W."/>
            <person name="van Veen J.A."/>
            <person name="Garbeva P."/>
        </authorList>
    </citation>
    <scope>NUCLEOTIDE SEQUENCE [LARGE SCALE GENOMIC DNA]</scope>
    <source>
        <strain evidence="2 3">Ter291</strain>
    </source>
</reference>
<evidence type="ECO:0000313" key="2">
    <source>
        <dbReference type="EMBL" id="AMP13681.1"/>
    </source>
</evidence>
<protein>
    <submittedName>
        <fullName evidence="2">DNA circulation family protein</fullName>
    </submittedName>
</protein>